<protein>
    <recommendedName>
        <fullName evidence="2">Cas12f1-like TNB domain-containing protein</fullName>
    </recommendedName>
</protein>
<name>A0ABX0GCA8_9GAMM</name>
<evidence type="ECO:0000313" key="4">
    <source>
        <dbReference type="Proteomes" id="UP000697802"/>
    </source>
</evidence>
<organism evidence="3 4">
    <name type="scientific">Photorhabdus tasmaniensis</name>
    <dbReference type="NCBI Taxonomy" id="1004159"/>
    <lineage>
        <taxon>Bacteria</taxon>
        <taxon>Pseudomonadati</taxon>
        <taxon>Pseudomonadota</taxon>
        <taxon>Gammaproteobacteria</taxon>
        <taxon>Enterobacterales</taxon>
        <taxon>Morganellaceae</taxon>
        <taxon>Photorhabdus</taxon>
    </lineage>
</organism>
<evidence type="ECO:0000259" key="2">
    <source>
        <dbReference type="Pfam" id="PF07282"/>
    </source>
</evidence>
<dbReference type="Proteomes" id="UP000697802">
    <property type="component" value="Unassembled WGS sequence"/>
</dbReference>
<feature type="domain" description="Cas12f1-like TNB" evidence="2">
    <location>
        <begin position="39"/>
        <end position="106"/>
    </location>
</feature>
<evidence type="ECO:0000313" key="3">
    <source>
        <dbReference type="EMBL" id="NHB86266.1"/>
    </source>
</evidence>
<dbReference type="EMBL" id="PUJU01000001">
    <property type="protein sequence ID" value="NHB86266.1"/>
    <property type="molecule type" value="Genomic_DNA"/>
</dbReference>
<dbReference type="InterPro" id="IPR010095">
    <property type="entry name" value="Cas12f1-like_TNB"/>
</dbReference>
<comment type="caution">
    <text evidence="3">The sequence shown here is derived from an EMBL/GenBank/DDBJ whole genome shotgun (WGS) entry which is preliminary data.</text>
</comment>
<reference evidence="3 4" key="1">
    <citation type="submission" date="2018-02" db="EMBL/GenBank/DDBJ databases">
        <authorList>
            <person name="Machado R.A."/>
        </authorList>
    </citation>
    <scope>NUCLEOTIDE SEQUENCE [LARGE SCALE GENOMIC DNA]</scope>
    <source>
        <strain evidence="3 4">T327</strain>
    </source>
</reference>
<proteinExistence type="predicted"/>
<evidence type="ECO:0000256" key="1">
    <source>
        <dbReference type="ARBA" id="ARBA00023125"/>
    </source>
</evidence>
<gene>
    <name evidence="3" type="ORF">C5471_00430</name>
</gene>
<dbReference type="Pfam" id="PF07282">
    <property type="entry name" value="Cas12f1-like_TNB"/>
    <property type="match status" value="1"/>
</dbReference>
<accession>A0ABX0GCA8</accession>
<keyword evidence="1" id="KW-0238">DNA-binding</keyword>
<sequence>MANLDTAFKNFFANRARFRKIKGMTKNRKLSRHINDVSWGNFLRILQCKSEWNGKNVIRVERFFASSKLCSGCGHKMEKMPLSVRNWVCPMCGQNHDREINASLNICHQGLADMLEHSGYVKSSLAITPVSAGNCNESY</sequence>
<keyword evidence="4" id="KW-1185">Reference proteome</keyword>